<dbReference type="EMBL" id="AMZO01000002">
    <property type="protein sequence ID" value="ELR67498.1"/>
    <property type="molecule type" value="Genomic_DNA"/>
</dbReference>
<dbReference type="AlphaFoldDB" id="L8JGW2"/>
<dbReference type="PANTHER" id="PTHR43776">
    <property type="entry name" value="TRANSPORT ATP-BINDING PROTEIN"/>
    <property type="match status" value="1"/>
</dbReference>
<dbReference type="GO" id="GO:0005886">
    <property type="term" value="C:plasma membrane"/>
    <property type="evidence" value="ECO:0007669"/>
    <property type="project" value="UniProtKB-SubCell"/>
</dbReference>
<dbReference type="GO" id="GO:0016887">
    <property type="term" value="F:ATP hydrolysis activity"/>
    <property type="evidence" value="ECO:0007669"/>
    <property type="project" value="InterPro"/>
</dbReference>
<dbReference type="Gene3D" id="3.40.50.300">
    <property type="entry name" value="P-loop containing nucleotide triphosphate hydrolases"/>
    <property type="match status" value="1"/>
</dbReference>
<evidence type="ECO:0000259" key="10">
    <source>
        <dbReference type="PROSITE" id="PS50893"/>
    </source>
</evidence>
<dbReference type="RefSeq" id="WP_007462035.1">
    <property type="nucleotide sequence ID" value="NZ_AMZO01000002.1"/>
</dbReference>
<evidence type="ECO:0000256" key="6">
    <source>
        <dbReference type="ARBA" id="ARBA00022741"/>
    </source>
</evidence>
<accession>L8JGW2</accession>
<dbReference type="CDD" id="cd03257">
    <property type="entry name" value="ABC_NikE_OppD_transporters"/>
    <property type="match status" value="1"/>
</dbReference>
<keyword evidence="5" id="KW-0997">Cell inner membrane</keyword>
<dbReference type="Pfam" id="PF00005">
    <property type="entry name" value="ABC_tran"/>
    <property type="match status" value="1"/>
</dbReference>
<evidence type="ECO:0000313" key="12">
    <source>
        <dbReference type="Proteomes" id="UP000011134"/>
    </source>
</evidence>
<dbReference type="GO" id="GO:0055085">
    <property type="term" value="P:transmembrane transport"/>
    <property type="evidence" value="ECO:0007669"/>
    <property type="project" value="UniProtKB-ARBA"/>
</dbReference>
<gene>
    <name evidence="11" type="ORF">C942_01427</name>
</gene>
<dbReference type="InterPro" id="IPR027417">
    <property type="entry name" value="P-loop_NTPase"/>
</dbReference>
<name>L8JGW2_9GAMM</name>
<feature type="domain" description="ABC transporter" evidence="10">
    <location>
        <begin position="5"/>
        <end position="250"/>
    </location>
</feature>
<dbReference type="PANTHER" id="PTHR43776:SF4">
    <property type="entry name" value="PUTRESCINE EXPORT SYSTEM ATP-BINDING PROTEIN SAPF"/>
    <property type="match status" value="1"/>
</dbReference>
<comment type="subcellular location">
    <subcellularLocation>
        <location evidence="1">Cell inner membrane</location>
        <topology evidence="1">Peripheral membrane protein</topology>
    </subcellularLocation>
</comment>
<evidence type="ECO:0000313" key="11">
    <source>
        <dbReference type="EMBL" id="ELR67498.1"/>
    </source>
</evidence>
<dbReference type="GO" id="GO:0005524">
    <property type="term" value="F:ATP binding"/>
    <property type="evidence" value="ECO:0007669"/>
    <property type="project" value="UniProtKB-KW"/>
</dbReference>
<comment type="similarity">
    <text evidence="2">Belongs to the ABC transporter superfamily.</text>
</comment>
<evidence type="ECO:0000256" key="5">
    <source>
        <dbReference type="ARBA" id="ARBA00022519"/>
    </source>
</evidence>
<dbReference type="SUPFAM" id="SSF52540">
    <property type="entry name" value="P-loop containing nucleoside triphosphate hydrolases"/>
    <property type="match status" value="1"/>
</dbReference>
<proteinExistence type="inferred from homology"/>
<organism evidence="11 12">
    <name type="scientific">Photobacterium marinum</name>
    <dbReference type="NCBI Taxonomy" id="1056511"/>
    <lineage>
        <taxon>Bacteria</taxon>
        <taxon>Pseudomonadati</taxon>
        <taxon>Pseudomonadota</taxon>
        <taxon>Gammaproteobacteria</taxon>
        <taxon>Vibrionales</taxon>
        <taxon>Vibrionaceae</taxon>
        <taxon>Photobacterium</taxon>
    </lineage>
</organism>
<evidence type="ECO:0000256" key="1">
    <source>
        <dbReference type="ARBA" id="ARBA00004417"/>
    </source>
</evidence>
<protein>
    <submittedName>
        <fullName evidence="11">Peptide transport system ATP-binding protein SapF</fullName>
    </submittedName>
</protein>
<evidence type="ECO:0000256" key="2">
    <source>
        <dbReference type="ARBA" id="ARBA00005417"/>
    </source>
</evidence>
<sequence>MSALLEVENLKKDYHYRSGLFRRRTIEAVKPVSFSLEAGETMAFIGENGSGKSTLAKMLSGVVEPTEGIIRVNGEPLEPNDFETRCKLIRMIFQDPNTSLNPRIQIGKILEGPLKRNTNMTPQARERRIMMTLKRVGLLPEHAYFYPQMLATGQKQRVSLARALILQPCIIVADEALNGLDMSMRSQIINLLLELQEEMGLSYIYVSQHMGVIKHFSDKVMVMQKGEVVEQGTTEEVFMNPQHSLTQKLLDSHFTAPSHDRTNRISSGTPKIECP</sequence>
<comment type="caution">
    <text evidence="11">The sequence shown here is derived from an EMBL/GenBank/DDBJ whole genome shotgun (WGS) entry which is preliminary data.</text>
</comment>
<dbReference type="Proteomes" id="UP000011134">
    <property type="component" value="Unassembled WGS sequence"/>
</dbReference>
<keyword evidence="6" id="KW-0547">Nucleotide-binding</keyword>
<dbReference type="PROSITE" id="PS50893">
    <property type="entry name" value="ABC_TRANSPORTER_2"/>
    <property type="match status" value="1"/>
</dbReference>
<dbReference type="InterPro" id="IPR050319">
    <property type="entry name" value="ABC_transp_ATP-bind"/>
</dbReference>
<evidence type="ECO:0000256" key="4">
    <source>
        <dbReference type="ARBA" id="ARBA00022475"/>
    </source>
</evidence>
<keyword evidence="4" id="KW-1003">Cell membrane</keyword>
<keyword evidence="8" id="KW-0472">Membrane</keyword>
<dbReference type="InterPro" id="IPR003593">
    <property type="entry name" value="AAA+_ATPase"/>
</dbReference>
<reference evidence="11 12" key="1">
    <citation type="submission" date="2012-12" db="EMBL/GenBank/DDBJ databases">
        <title>Genome Assembly of Photobacterium sp. AK15.</title>
        <authorList>
            <person name="Khatri I."/>
            <person name="Vaidya B."/>
            <person name="Srinivas T.N.R."/>
            <person name="Subramanian S."/>
            <person name="Pinnaka A."/>
        </authorList>
    </citation>
    <scope>NUCLEOTIDE SEQUENCE [LARGE SCALE GENOMIC DNA]</scope>
    <source>
        <strain evidence="11 12">AK15</strain>
    </source>
</reference>
<evidence type="ECO:0000256" key="7">
    <source>
        <dbReference type="ARBA" id="ARBA00022840"/>
    </source>
</evidence>
<evidence type="ECO:0000256" key="9">
    <source>
        <dbReference type="SAM" id="MobiDB-lite"/>
    </source>
</evidence>
<evidence type="ECO:0000256" key="3">
    <source>
        <dbReference type="ARBA" id="ARBA00022448"/>
    </source>
</evidence>
<feature type="region of interest" description="Disordered" evidence="9">
    <location>
        <begin position="256"/>
        <end position="275"/>
    </location>
</feature>
<keyword evidence="7 11" id="KW-0067">ATP-binding</keyword>
<evidence type="ECO:0000256" key="8">
    <source>
        <dbReference type="ARBA" id="ARBA00023136"/>
    </source>
</evidence>
<dbReference type="PATRIC" id="fig|1056511.3.peg.500"/>
<keyword evidence="12" id="KW-1185">Reference proteome</keyword>
<dbReference type="SMART" id="SM00382">
    <property type="entry name" value="AAA"/>
    <property type="match status" value="1"/>
</dbReference>
<dbReference type="OrthoDB" id="9784450at2"/>
<keyword evidence="3" id="KW-0813">Transport</keyword>
<dbReference type="InterPro" id="IPR003439">
    <property type="entry name" value="ABC_transporter-like_ATP-bd"/>
</dbReference>